<dbReference type="RefSeq" id="XP_022460801.1">
    <property type="nucleotide sequence ID" value="XM_022605917.1"/>
</dbReference>
<reference evidence="11" key="2">
    <citation type="submission" date="2014-02" db="EMBL/GenBank/DDBJ databases">
        <title>Complete DNA sequence of /Kuraishia capsulata/ illustrates novel genomic features among budding yeasts (/Saccharomycotina/).</title>
        <authorList>
            <person name="Morales L."/>
            <person name="Noel B."/>
            <person name="Porcel B."/>
            <person name="Marcet-Houben M."/>
            <person name="Hullo M-F."/>
            <person name="Sacerdot C."/>
            <person name="Tekaia F."/>
            <person name="Leh-Louis V."/>
            <person name="Despons L."/>
            <person name="Khanna V."/>
            <person name="Aury J-M."/>
            <person name="Barbe V."/>
            <person name="Couloux A."/>
            <person name="Labadie K."/>
            <person name="Pelletier E."/>
            <person name="Souciet J-L."/>
            <person name="Boekhout T."/>
            <person name="Gabaldon T."/>
            <person name="Wincker P."/>
            <person name="Dujon B."/>
        </authorList>
    </citation>
    <scope>NUCLEOTIDE SEQUENCE</scope>
    <source>
        <strain evidence="11">CBS 1993</strain>
    </source>
</reference>
<comment type="subcellular location">
    <subcellularLocation>
        <location evidence="1 8">Nucleus</location>
    </subcellularLocation>
</comment>
<dbReference type="InterPro" id="IPR027157">
    <property type="entry name" value="NCBP2"/>
</dbReference>
<dbReference type="GO" id="GO:0031124">
    <property type="term" value="P:mRNA 3'-end processing"/>
    <property type="evidence" value="ECO:0007669"/>
    <property type="project" value="EnsemblFungi"/>
</dbReference>
<dbReference type="PANTHER" id="PTHR18847:SF0">
    <property type="entry name" value="NUCLEAR CAP-BINDING PROTEIN SUBUNIT 2"/>
    <property type="match status" value="1"/>
</dbReference>
<dbReference type="EMBL" id="HG793130">
    <property type="protein sequence ID" value="CDK28811.1"/>
    <property type="molecule type" value="Genomic_DNA"/>
</dbReference>
<evidence type="ECO:0000256" key="3">
    <source>
        <dbReference type="ARBA" id="ARBA00022664"/>
    </source>
</evidence>
<evidence type="ECO:0000313" key="12">
    <source>
        <dbReference type="Proteomes" id="UP000019384"/>
    </source>
</evidence>
<dbReference type="GO" id="GO:0000339">
    <property type="term" value="F:RNA cap binding"/>
    <property type="evidence" value="ECO:0007669"/>
    <property type="project" value="EnsemblFungi"/>
</dbReference>
<keyword evidence="5 8" id="KW-0508">mRNA splicing</keyword>
<dbReference type="GO" id="GO:0006406">
    <property type="term" value="P:mRNA export from nucleus"/>
    <property type="evidence" value="ECO:0007669"/>
    <property type="project" value="EnsemblFungi"/>
</dbReference>
<sequence length="218" mass="24483">MSDLKEFDEVVFKNTSYRLDQPSLYLVRKARRDPDGYENLKKSVTSGTVYIGKLSVETTEEQLYELFSRCGVVKKIIMGLDRYTMTPTGFCFIIFANSKGALSAVKYLNGTRINGRSMAIDLDPGFTEGRQFGRGENGGQRTHTDTRSRRGARGGYRRQNSGYRERRHPSGSYRSDAETASGPGVSEWENTQFTVNVPPHMSQAGARGDSEFVPPHMR</sequence>
<keyword evidence="12" id="KW-1185">Reference proteome</keyword>
<dbReference type="InterPro" id="IPR000504">
    <property type="entry name" value="RRM_dom"/>
</dbReference>
<dbReference type="GO" id="GO:0000243">
    <property type="term" value="C:commitment complex"/>
    <property type="evidence" value="ECO:0007669"/>
    <property type="project" value="EnsemblFungi"/>
</dbReference>
<keyword evidence="3 8" id="KW-0507">mRNA processing</keyword>
<gene>
    <name evidence="11" type="ORF">KUCA_T00004796001</name>
</gene>
<protein>
    <recommendedName>
        <fullName evidence="8">Nuclear cap-binding protein subunit 2</fullName>
    </recommendedName>
    <alternativeName>
        <fullName evidence="8">20 kDa nuclear cap-binding protein</fullName>
    </alternativeName>
</protein>
<dbReference type="HOGENOM" id="CLU_070952_1_1_1"/>
<comment type="similarity">
    <text evidence="2 8">Belongs to the RRM NCBP2 family.</text>
</comment>
<dbReference type="GO" id="GO:0000956">
    <property type="term" value="P:nuclear-transcribed mRNA catabolic process"/>
    <property type="evidence" value="ECO:0007669"/>
    <property type="project" value="EnsemblFungi"/>
</dbReference>
<dbReference type="Gene3D" id="3.30.70.330">
    <property type="match status" value="1"/>
</dbReference>
<dbReference type="AlphaFoldDB" id="W6MQ58"/>
<evidence type="ECO:0000256" key="6">
    <source>
        <dbReference type="ARBA" id="ARBA00023242"/>
    </source>
</evidence>
<feature type="domain" description="RRM" evidence="10">
    <location>
        <begin position="47"/>
        <end position="125"/>
    </location>
</feature>
<evidence type="ECO:0000259" key="10">
    <source>
        <dbReference type="PROSITE" id="PS50102"/>
    </source>
</evidence>
<dbReference type="CDD" id="cd12240">
    <property type="entry name" value="RRM_NCBP2"/>
    <property type="match status" value="1"/>
</dbReference>
<evidence type="ECO:0000256" key="8">
    <source>
        <dbReference type="RuleBase" id="RU364036"/>
    </source>
</evidence>
<dbReference type="STRING" id="1382522.W6MQ58"/>
<dbReference type="PROSITE" id="PS50102">
    <property type="entry name" value="RRM"/>
    <property type="match status" value="1"/>
</dbReference>
<dbReference type="OrthoDB" id="201398at2759"/>
<dbReference type="InterPro" id="IPR034148">
    <property type="entry name" value="NCBP2_RRM"/>
</dbReference>
<dbReference type="PANTHER" id="PTHR18847">
    <property type="entry name" value="20 KD NUCLEAR CAP BINDING PROTEIN"/>
    <property type="match status" value="1"/>
</dbReference>
<evidence type="ECO:0000256" key="5">
    <source>
        <dbReference type="ARBA" id="ARBA00023187"/>
    </source>
</evidence>
<dbReference type="InterPro" id="IPR012677">
    <property type="entry name" value="Nucleotide-bd_a/b_plait_sf"/>
</dbReference>
<evidence type="ECO:0000256" key="7">
    <source>
        <dbReference type="PROSITE-ProRule" id="PRU00176"/>
    </source>
</evidence>
<dbReference type="Pfam" id="PF00076">
    <property type="entry name" value="RRM_1"/>
    <property type="match status" value="1"/>
</dbReference>
<dbReference type="InterPro" id="IPR035979">
    <property type="entry name" value="RBD_domain_sf"/>
</dbReference>
<dbReference type="GO" id="GO:0045292">
    <property type="term" value="P:mRNA cis splicing, via spliceosome"/>
    <property type="evidence" value="ECO:0007669"/>
    <property type="project" value="InterPro"/>
</dbReference>
<dbReference type="GeneID" id="34522189"/>
<organism evidence="11 12">
    <name type="scientific">Kuraishia capsulata CBS 1993</name>
    <dbReference type="NCBI Taxonomy" id="1382522"/>
    <lineage>
        <taxon>Eukaryota</taxon>
        <taxon>Fungi</taxon>
        <taxon>Dikarya</taxon>
        <taxon>Ascomycota</taxon>
        <taxon>Saccharomycotina</taxon>
        <taxon>Pichiomycetes</taxon>
        <taxon>Pichiales</taxon>
        <taxon>Pichiaceae</taxon>
        <taxon>Kuraishia</taxon>
    </lineage>
</organism>
<dbReference type="GO" id="GO:0006970">
    <property type="term" value="P:response to osmotic stress"/>
    <property type="evidence" value="ECO:0007669"/>
    <property type="project" value="EnsemblFungi"/>
</dbReference>
<dbReference type="SMART" id="SM00360">
    <property type="entry name" value="RRM"/>
    <property type="match status" value="1"/>
</dbReference>
<name>W6MQ58_9ASCO</name>
<evidence type="ECO:0000256" key="9">
    <source>
        <dbReference type="SAM" id="MobiDB-lite"/>
    </source>
</evidence>
<keyword evidence="4 7" id="KW-0694">RNA-binding</keyword>
<dbReference type="GO" id="GO:0005846">
    <property type="term" value="C:nuclear cap binding complex"/>
    <property type="evidence" value="ECO:0007669"/>
    <property type="project" value="EnsemblFungi"/>
</dbReference>
<feature type="region of interest" description="Disordered" evidence="9">
    <location>
        <begin position="124"/>
        <end position="218"/>
    </location>
</feature>
<evidence type="ECO:0000256" key="2">
    <source>
        <dbReference type="ARBA" id="ARBA00010725"/>
    </source>
</evidence>
<evidence type="ECO:0000256" key="1">
    <source>
        <dbReference type="ARBA" id="ARBA00004123"/>
    </source>
</evidence>
<evidence type="ECO:0000313" key="11">
    <source>
        <dbReference type="EMBL" id="CDK28811.1"/>
    </source>
</evidence>
<evidence type="ECO:0000256" key="4">
    <source>
        <dbReference type="ARBA" id="ARBA00022884"/>
    </source>
</evidence>
<accession>W6MQ58</accession>
<proteinExistence type="inferred from homology"/>
<keyword evidence="6 8" id="KW-0539">Nucleus</keyword>
<dbReference type="GO" id="GO:0042789">
    <property type="term" value="P:mRNA transcription by RNA polymerase II"/>
    <property type="evidence" value="ECO:0007669"/>
    <property type="project" value="EnsemblFungi"/>
</dbReference>
<reference evidence="11" key="1">
    <citation type="submission" date="2013-12" db="EMBL/GenBank/DDBJ databases">
        <authorList>
            <person name="Genoscope - CEA"/>
        </authorList>
    </citation>
    <scope>NUCLEOTIDE SEQUENCE</scope>
    <source>
        <strain evidence="11">CBS 1993</strain>
    </source>
</reference>
<dbReference type="Proteomes" id="UP000019384">
    <property type="component" value="Unassembled WGS sequence"/>
</dbReference>
<dbReference type="SUPFAM" id="SSF54928">
    <property type="entry name" value="RNA-binding domain, RBD"/>
    <property type="match status" value="1"/>
</dbReference>